<dbReference type="PANTHER" id="PTHR48100:SF15">
    <property type="entry name" value="SEDOHEPTULOSE 1,7-BISPHOSPHATASE"/>
    <property type="match status" value="1"/>
</dbReference>
<dbReference type="CDD" id="cd07067">
    <property type="entry name" value="HP_PGM_like"/>
    <property type="match status" value="1"/>
</dbReference>
<evidence type="ECO:0000313" key="2">
    <source>
        <dbReference type="EMBL" id="SDS18749.1"/>
    </source>
</evidence>
<dbReference type="SUPFAM" id="SSF53254">
    <property type="entry name" value="Phosphoglycerate mutase-like"/>
    <property type="match status" value="1"/>
</dbReference>
<feature type="binding site" evidence="1">
    <location>
        <position position="58"/>
    </location>
    <ligand>
        <name>substrate</name>
    </ligand>
</feature>
<dbReference type="Pfam" id="PF00300">
    <property type="entry name" value="His_Phos_1"/>
    <property type="match status" value="1"/>
</dbReference>
<reference evidence="2 3" key="1">
    <citation type="submission" date="2016-10" db="EMBL/GenBank/DDBJ databases">
        <authorList>
            <person name="de Groot N.N."/>
        </authorList>
    </citation>
    <scope>NUCLEOTIDE SEQUENCE [LARGE SCALE GENOMIC DNA]</scope>
    <source>
        <strain evidence="2 3">DSM 21800</strain>
    </source>
</reference>
<gene>
    <name evidence="2" type="ORF">SAMN04489812_1148</name>
</gene>
<dbReference type="InterPro" id="IPR050275">
    <property type="entry name" value="PGM_Phosphatase"/>
</dbReference>
<dbReference type="InterPro" id="IPR029033">
    <property type="entry name" value="His_PPase_superfam"/>
</dbReference>
<dbReference type="GO" id="GO:0101006">
    <property type="term" value="F:protein histidine phosphatase activity"/>
    <property type="evidence" value="ECO:0007669"/>
    <property type="project" value="TreeGrafter"/>
</dbReference>
<name>A0A1H1Q6Z1_9ACTN</name>
<dbReference type="RefSeq" id="WP_091521217.1">
    <property type="nucleotide sequence ID" value="NZ_LT629772.1"/>
</dbReference>
<accession>A0A1H1Q6Z1</accession>
<dbReference type="InterPro" id="IPR013078">
    <property type="entry name" value="His_Pase_superF_clade-1"/>
</dbReference>
<dbReference type="SMART" id="SM00855">
    <property type="entry name" value="PGAM"/>
    <property type="match status" value="1"/>
</dbReference>
<evidence type="ECO:0000313" key="3">
    <source>
        <dbReference type="Proteomes" id="UP000199103"/>
    </source>
</evidence>
<dbReference type="PANTHER" id="PTHR48100">
    <property type="entry name" value="BROAD-SPECIFICITY PHOSPHATASE YOR283W-RELATED"/>
    <property type="match status" value="1"/>
</dbReference>
<evidence type="ECO:0000256" key="1">
    <source>
        <dbReference type="PIRSR" id="PIRSR613078-2"/>
    </source>
</evidence>
<dbReference type="GO" id="GO:0070297">
    <property type="term" value="P:regulation of phosphorelay signal transduction system"/>
    <property type="evidence" value="ECO:0007669"/>
    <property type="project" value="TreeGrafter"/>
</dbReference>
<sequence>MTELYLVRHGETEWSKSGQHTSTTDLPLTEHGREQAELLNGRLLPEDFGLILTSPRLRARETARLAGFTGDAEPKTDDDLVEWAYGDYEGRTSPDIRTARPDWDLWRDGCPGGESPADVVQRLTRVVDRVRNSGVERSIAFAHGHALRVLTLCWLGLDISLGDQFPLHTATISVLGWEKNEPALQRWNGPVG</sequence>
<proteinExistence type="predicted"/>
<dbReference type="Gene3D" id="3.40.50.1240">
    <property type="entry name" value="Phosphoglycerate mutase-like"/>
    <property type="match status" value="1"/>
</dbReference>
<dbReference type="OrthoDB" id="4697614at2"/>
<keyword evidence="3" id="KW-1185">Reference proteome</keyword>
<organism evidence="2 3">
    <name type="scientific">Microlunatus soli</name>
    <dbReference type="NCBI Taxonomy" id="630515"/>
    <lineage>
        <taxon>Bacteria</taxon>
        <taxon>Bacillati</taxon>
        <taxon>Actinomycetota</taxon>
        <taxon>Actinomycetes</taxon>
        <taxon>Propionibacteriales</taxon>
        <taxon>Propionibacteriaceae</taxon>
        <taxon>Microlunatus</taxon>
    </lineage>
</organism>
<protein>
    <submittedName>
        <fullName evidence="2">Probable phosphoglycerate mutase</fullName>
    </submittedName>
</protein>
<dbReference type="EMBL" id="LT629772">
    <property type="protein sequence ID" value="SDS18749.1"/>
    <property type="molecule type" value="Genomic_DNA"/>
</dbReference>
<dbReference type="Proteomes" id="UP000199103">
    <property type="component" value="Chromosome I"/>
</dbReference>
<dbReference type="AlphaFoldDB" id="A0A1H1Q6Z1"/>
<dbReference type="STRING" id="630515.SAMN04489812_1148"/>